<dbReference type="RefSeq" id="WP_379924200.1">
    <property type="nucleotide sequence ID" value="NZ_JBHTJI010000001.1"/>
</dbReference>
<feature type="transmembrane region" description="Helical" evidence="1">
    <location>
        <begin position="293"/>
        <end position="310"/>
    </location>
</feature>
<dbReference type="Proteomes" id="UP001597061">
    <property type="component" value="Unassembled WGS sequence"/>
</dbReference>
<feature type="transmembrane region" description="Helical" evidence="1">
    <location>
        <begin position="7"/>
        <end position="30"/>
    </location>
</feature>
<proteinExistence type="predicted"/>
<feature type="transmembrane region" description="Helical" evidence="1">
    <location>
        <begin position="123"/>
        <end position="146"/>
    </location>
</feature>
<evidence type="ECO:0000313" key="3">
    <source>
        <dbReference type="Proteomes" id="UP001597061"/>
    </source>
</evidence>
<feature type="transmembrane region" description="Helical" evidence="1">
    <location>
        <begin position="265"/>
        <end position="286"/>
    </location>
</feature>
<feature type="transmembrane region" description="Helical" evidence="1">
    <location>
        <begin position="72"/>
        <end position="92"/>
    </location>
</feature>
<protein>
    <recommendedName>
        <fullName evidence="4">HTTM domain-containing protein</fullName>
    </recommendedName>
</protein>
<dbReference type="EMBL" id="JBHTJI010000001">
    <property type="protein sequence ID" value="MFD0988636.1"/>
    <property type="molecule type" value="Genomic_DNA"/>
</dbReference>
<feature type="transmembrane region" description="Helical" evidence="1">
    <location>
        <begin position="97"/>
        <end position="117"/>
    </location>
</feature>
<keyword evidence="1" id="KW-0812">Transmembrane</keyword>
<sequence>MKLIYKCYAIVIALLNQPLSLLRFLLSILLGKKLIEQLYFINEVVDNTRYQLATTWFTRLLPDTWFVFNDSHVSTILILIIVVAIAAAIGFLGRLSLFTLAFLSYYIFGISEGIGIFDHHMSLPTQVILALALVPGSMKLSIDYLLLKYVYLKEKTPLFQFSKNPKWGFNLVLALVVLTYFTAGVSKLRYGHGVNWLDGSTLGFYLKERTNLYKQGDVQLIIGDAKIAENKKWKDEYGFIAHTYANYQISPRLTAIAEYVANKKILLILLSIGSVLFELLAFIAFINSKYRNIYLVAAIIFHLSIGALMGISFRQYRIICLFLIDWVIIFEFILKKIKSIKSLRINKT</sequence>
<keyword evidence="1" id="KW-0472">Membrane</keyword>
<gene>
    <name evidence="2" type="ORF">ACFQ1R_00885</name>
</gene>
<reference evidence="3" key="1">
    <citation type="journal article" date="2019" name="Int. J. Syst. Evol. Microbiol.">
        <title>The Global Catalogue of Microorganisms (GCM) 10K type strain sequencing project: providing services to taxonomists for standard genome sequencing and annotation.</title>
        <authorList>
            <consortium name="The Broad Institute Genomics Platform"/>
            <consortium name="The Broad Institute Genome Sequencing Center for Infectious Disease"/>
            <person name="Wu L."/>
            <person name="Ma J."/>
        </authorList>
    </citation>
    <scope>NUCLEOTIDE SEQUENCE [LARGE SCALE GENOMIC DNA]</scope>
    <source>
        <strain evidence="3">CCUG 62414</strain>
    </source>
</reference>
<evidence type="ECO:0008006" key="4">
    <source>
        <dbReference type="Google" id="ProtNLM"/>
    </source>
</evidence>
<feature type="transmembrane region" description="Helical" evidence="1">
    <location>
        <begin position="167"/>
        <end position="186"/>
    </location>
</feature>
<organism evidence="2 3">
    <name type="scientific">Mariniflexile jejuense</name>
    <dbReference type="NCBI Taxonomy" id="1173582"/>
    <lineage>
        <taxon>Bacteria</taxon>
        <taxon>Pseudomonadati</taxon>
        <taxon>Bacteroidota</taxon>
        <taxon>Flavobacteriia</taxon>
        <taxon>Flavobacteriales</taxon>
        <taxon>Flavobacteriaceae</taxon>
        <taxon>Mariniflexile</taxon>
    </lineage>
</organism>
<name>A0ABW3JEF0_9FLAO</name>
<evidence type="ECO:0000256" key="1">
    <source>
        <dbReference type="SAM" id="Phobius"/>
    </source>
</evidence>
<feature type="transmembrane region" description="Helical" evidence="1">
    <location>
        <begin position="316"/>
        <end position="334"/>
    </location>
</feature>
<accession>A0ABW3JEF0</accession>
<comment type="caution">
    <text evidence="2">The sequence shown here is derived from an EMBL/GenBank/DDBJ whole genome shotgun (WGS) entry which is preliminary data.</text>
</comment>
<evidence type="ECO:0000313" key="2">
    <source>
        <dbReference type="EMBL" id="MFD0988636.1"/>
    </source>
</evidence>
<keyword evidence="1" id="KW-1133">Transmembrane helix</keyword>
<keyword evidence="3" id="KW-1185">Reference proteome</keyword>